<dbReference type="CDD" id="cd01949">
    <property type="entry name" value="GGDEF"/>
    <property type="match status" value="1"/>
</dbReference>
<gene>
    <name evidence="3" type="ORF">DWB85_00390</name>
</gene>
<dbReference type="InterPro" id="IPR011006">
    <property type="entry name" value="CheY-like_superfamily"/>
</dbReference>
<evidence type="ECO:0000259" key="1">
    <source>
        <dbReference type="PROSITE" id="PS50883"/>
    </source>
</evidence>
<dbReference type="InterPro" id="IPR029787">
    <property type="entry name" value="Nucleotide_cyclase"/>
</dbReference>
<dbReference type="Proteomes" id="UP000265509">
    <property type="component" value="Unassembled WGS sequence"/>
</dbReference>
<dbReference type="InterPro" id="IPR035919">
    <property type="entry name" value="EAL_sf"/>
</dbReference>
<dbReference type="AlphaFoldDB" id="A0A3L7E4Y5"/>
<dbReference type="InterPro" id="IPR001633">
    <property type="entry name" value="EAL_dom"/>
</dbReference>
<accession>A0A3L7E4Y5</accession>
<keyword evidence="4" id="KW-1185">Reference proteome</keyword>
<dbReference type="PROSITE" id="PS50887">
    <property type="entry name" value="GGDEF"/>
    <property type="match status" value="1"/>
</dbReference>
<dbReference type="InterPro" id="IPR043128">
    <property type="entry name" value="Rev_trsase/Diguanyl_cyclase"/>
</dbReference>
<dbReference type="EMBL" id="QRAN01000001">
    <property type="protein sequence ID" value="RLQ23651.1"/>
    <property type="molecule type" value="Genomic_DNA"/>
</dbReference>
<dbReference type="SUPFAM" id="SSF55073">
    <property type="entry name" value="Nucleotide cyclase"/>
    <property type="match status" value="1"/>
</dbReference>
<dbReference type="InterPro" id="IPR052155">
    <property type="entry name" value="Biofilm_reg_signaling"/>
</dbReference>
<proteinExistence type="predicted"/>
<dbReference type="OrthoDB" id="9804951at2"/>
<evidence type="ECO:0000259" key="2">
    <source>
        <dbReference type="PROSITE" id="PS50887"/>
    </source>
</evidence>
<dbReference type="SUPFAM" id="SSF52172">
    <property type="entry name" value="CheY-like"/>
    <property type="match status" value="1"/>
</dbReference>
<name>A0A3L7E4Y5_9GAMM</name>
<dbReference type="SUPFAM" id="SSF141868">
    <property type="entry name" value="EAL domain-like"/>
    <property type="match status" value="1"/>
</dbReference>
<dbReference type="Gene3D" id="3.40.50.2300">
    <property type="match status" value="1"/>
</dbReference>
<protein>
    <submittedName>
        <fullName evidence="3">EAL domain-containing protein</fullName>
    </submittedName>
</protein>
<dbReference type="Gene3D" id="3.30.70.270">
    <property type="match status" value="1"/>
</dbReference>
<evidence type="ECO:0000313" key="3">
    <source>
        <dbReference type="EMBL" id="RLQ23651.1"/>
    </source>
</evidence>
<dbReference type="SMART" id="SM00267">
    <property type="entry name" value="GGDEF"/>
    <property type="match status" value="1"/>
</dbReference>
<dbReference type="PROSITE" id="PS50883">
    <property type="entry name" value="EAL"/>
    <property type="match status" value="1"/>
</dbReference>
<organism evidence="3 4">
    <name type="scientific">Seongchinamella sediminis</name>
    <dbReference type="NCBI Taxonomy" id="2283635"/>
    <lineage>
        <taxon>Bacteria</taxon>
        <taxon>Pseudomonadati</taxon>
        <taxon>Pseudomonadota</taxon>
        <taxon>Gammaproteobacteria</taxon>
        <taxon>Cellvibrionales</taxon>
        <taxon>Halieaceae</taxon>
        <taxon>Seongchinamella</taxon>
    </lineage>
</organism>
<dbReference type="PANTHER" id="PTHR44757">
    <property type="entry name" value="DIGUANYLATE CYCLASE DGCP"/>
    <property type="match status" value="1"/>
</dbReference>
<dbReference type="Pfam" id="PF00563">
    <property type="entry name" value="EAL"/>
    <property type="match status" value="1"/>
</dbReference>
<feature type="domain" description="EAL" evidence="1">
    <location>
        <begin position="326"/>
        <end position="580"/>
    </location>
</feature>
<feature type="domain" description="GGDEF" evidence="2">
    <location>
        <begin position="184"/>
        <end position="318"/>
    </location>
</feature>
<dbReference type="PANTHER" id="PTHR44757:SF2">
    <property type="entry name" value="BIOFILM ARCHITECTURE MAINTENANCE PROTEIN MBAA"/>
    <property type="match status" value="1"/>
</dbReference>
<dbReference type="SMART" id="SM00052">
    <property type="entry name" value="EAL"/>
    <property type="match status" value="1"/>
</dbReference>
<dbReference type="Pfam" id="PF00990">
    <property type="entry name" value="GGDEF"/>
    <property type="match status" value="1"/>
</dbReference>
<sequence length="589" mass="66136">MQGLSGDSCWRTPSADYRGLAVEQHTVLIISEHSADHTILSASLGRAVPARFNLASSESMDRPLEALLDPMIDAVILAYGPETEYLLRLAQKNQATVPLILLLDEADDRLAAQLREYGAQDYLVRGQLQDALVHRVLDYSIQLKRARDTIQQLSSRDSLTGALNRTGFRAHMERAMERSERYGFSTALLYINMDQFANINDHYGETDGDLLIKTISRRLINKMRSTDSIARLGGDEFAIVLEDVSSIKDVELIADKMIKSITAPMILSEQQVSIDASIGAAIFPEDGKEFPELVDYARSAMQQAKSVSGSKFVRYCEQLSFDHGGSTSLAAELRAAVRKNQFELHYQPRIDLATGRLCGLEALLRWNHPQRGLLCPGEFIVACEDMGLMRTIGYQVIQHACSAQVWLEEQGIREVDVAVNISFSQFQDDRFGDIVKDIIKRSGTNASRLEFELTETTILKSPEAVKRRMDELRLLGISFSLDDFGTGFSQLSHLTELPISALKIDACFVRDLPNNPQQEAVCTMIIEMARRLGMLVIAEGAETHEQVEYLRAQQCQQVQGFYYSPAIPLQQLPRFVREVHLKRREPLFS</sequence>
<comment type="caution">
    <text evidence="3">The sequence shown here is derived from an EMBL/GenBank/DDBJ whole genome shotgun (WGS) entry which is preliminary data.</text>
</comment>
<dbReference type="CDD" id="cd01948">
    <property type="entry name" value="EAL"/>
    <property type="match status" value="1"/>
</dbReference>
<dbReference type="Gene3D" id="3.20.20.450">
    <property type="entry name" value="EAL domain"/>
    <property type="match status" value="1"/>
</dbReference>
<reference evidence="3 4" key="1">
    <citation type="submission" date="2018-07" db="EMBL/GenBank/DDBJ databases">
        <title>Halioglobus sp. genome submission.</title>
        <authorList>
            <person name="Ye M.-Q."/>
            <person name="Du Z.-J."/>
        </authorList>
    </citation>
    <scope>NUCLEOTIDE SEQUENCE [LARGE SCALE GENOMIC DNA]</scope>
    <source>
        <strain evidence="3 4">U0301</strain>
    </source>
</reference>
<evidence type="ECO:0000313" key="4">
    <source>
        <dbReference type="Proteomes" id="UP000265509"/>
    </source>
</evidence>
<dbReference type="InterPro" id="IPR000160">
    <property type="entry name" value="GGDEF_dom"/>
</dbReference>
<dbReference type="NCBIfam" id="TIGR00254">
    <property type="entry name" value="GGDEF"/>
    <property type="match status" value="1"/>
</dbReference>